<evidence type="ECO:0000256" key="3">
    <source>
        <dbReference type="ARBA" id="ARBA00022833"/>
    </source>
</evidence>
<dbReference type="KEGG" id="dpa:109542822"/>
<dbReference type="Pfam" id="PF18112">
    <property type="entry name" value="Zn-C2H2_12"/>
    <property type="match status" value="1"/>
</dbReference>
<feature type="compositionally biased region" description="Polar residues" evidence="7">
    <location>
        <begin position="286"/>
        <end position="300"/>
    </location>
</feature>
<dbReference type="AlphaFoldDB" id="A0AAR5Q3H5"/>
<keyword evidence="4 6" id="KW-0175">Coiled coil</keyword>
<keyword evidence="1" id="KW-0479">Metal-binding</keyword>
<keyword evidence="10" id="KW-1185">Reference proteome</keyword>
<sequence>MDNAEQGPQYALHIAVHTLRERCKQLQQHVALLEEENINLRSKCSQHEDLNRSINEVDNLRSQVAELSEQKEQLQNKVKMVTNENQDLWSKLTQLTKVNSTLGSQLTKINDTLTQHATTQFSSTPQHNLIRSKTFTKSELQTKVLQKNLEENDKISLELEDISLKLSDSFNRQRKELDVLCSEISELIVSNEELVTDNCGFLFDEELQNDLLAEIESYGDDLKLLRTAVEQQQTVLELNVKNIHLLKEKLQCKFCQCKKPKLEKSTSTLDLVTKTFEDKYTETDNPENSGTKTSSPSAKNNLTDYTQTFDRVCPLCSKVYQKDVDFALFERHVEEHFILDDGAFELI</sequence>
<keyword evidence="3" id="KW-0862">Zinc</keyword>
<reference evidence="10" key="1">
    <citation type="journal article" date="2013" name="Genome Biol.">
        <title>Draft genome of the mountain pine beetle, Dendroctonus ponderosae Hopkins, a major forest pest.</title>
        <authorList>
            <person name="Keeling C.I."/>
            <person name="Yuen M.M."/>
            <person name="Liao N.Y."/>
            <person name="Docking T.R."/>
            <person name="Chan S.K."/>
            <person name="Taylor G.A."/>
            <person name="Palmquist D.L."/>
            <person name="Jackman S.D."/>
            <person name="Nguyen A."/>
            <person name="Li M."/>
            <person name="Henderson H."/>
            <person name="Janes J.K."/>
            <person name="Zhao Y."/>
            <person name="Pandoh P."/>
            <person name="Moore R."/>
            <person name="Sperling F.A."/>
            <person name="Huber D.P."/>
            <person name="Birol I."/>
            <person name="Jones S.J."/>
            <person name="Bohlmann J."/>
        </authorList>
    </citation>
    <scope>NUCLEOTIDE SEQUENCE</scope>
</reference>
<feature type="domain" description="UBZ1-type" evidence="8">
    <location>
        <begin position="310"/>
        <end position="336"/>
    </location>
</feature>
<reference evidence="9" key="2">
    <citation type="submission" date="2024-08" db="UniProtKB">
        <authorList>
            <consortium name="EnsemblMetazoa"/>
        </authorList>
    </citation>
    <scope>IDENTIFICATION</scope>
</reference>
<evidence type="ECO:0000256" key="7">
    <source>
        <dbReference type="SAM" id="MobiDB-lite"/>
    </source>
</evidence>
<evidence type="ECO:0000259" key="8">
    <source>
        <dbReference type="PROSITE" id="PS51905"/>
    </source>
</evidence>
<organism evidence="9 10">
    <name type="scientific">Dendroctonus ponderosae</name>
    <name type="common">Mountain pine beetle</name>
    <dbReference type="NCBI Taxonomy" id="77166"/>
    <lineage>
        <taxon>Eukaryota</taxon>
        <taxon>Metazoa</taxon>
        <taxon>Ecdysozoa</taxon>
        <taxon>Arthropoda</taxon>
        <taxon>Hexapoda</taxon>
        <taxon>Insecta</taxon>
        <taxon>Pterygota</taxon>
        <taxon>Neoptera</taxon>
        <taxon>Endopterygota</taxon>
        <taxon>Coleoptera</taxon>
        <taxon>Polyphaga</taxon>
        <taxon>Cucujiformia</taxon>
        <taxon>Curculionidae</taxon>
        <taxon>Scolytinae</taxon>
        <taxon>Dendroctonus</taxon>
    </lineage>
</organism>
<dbReference type="PROSITE" id="PS51905">
    <property type="entry name" value="ZF_UBZ1"/>
    <property type="match status" value="1"/>
</dbReference>
<dbReference type="EnsemblMetazoa" id="XM_019912230.1">
    <property type="protein sequence ID" value="XP_019767789.1"/>
    <property type="gene ID" value="LOC109542822"/>
</dbReference>
<keyword evidence="2 5" id="KW-0863">Zinc-finger</keyword>
<evidence type="ECO:0000256" key="4">
    <source>
        <dbReference type="ARBA" id="ARBA00023054"/>
    </source>
</evidence>
<evidence type="ECO:0000256" key="6">
    <source>
        <dbReference type="SAM" id="Coils"/>
    </source>
</evidence>
<dbReference type="GeneID" id="109542822"/>
<evidence type="ECO:0000313" key="9">
    <source>
        <dbReference type="EnsemblMetazoa" id="XP_019767789.1"/>
    </source>
</evidence>
<dbReference type="Proteomes" id="UP000019118">
    <property type="component" value="Unassembled WGS sequence"/>
</dbReference>
<dbReference type="Gene3D" id="6.20.250.40">
    <property type="match status" value="1"/>
</dbReference>
<name>A0AAR5Q3H5_DENPD</name>
<evidence type="ECO:0000256" key="2">
    <source>
        <dbReference type="ARBA" id="ARBA00022771"/>
    </source>
</evidence>
<feature type="region of interest" description="Disordered" evidence="7">
    <location>
        <begin position="280"/>
        <end position="300"/>
    </location>
</feature>
<accession>A0AAR5Q3H5</accession>
<evidence type="ECO:0000256" key="1">
    <source>
        <dbReference type="ARBA" id="ARBA00022723"/>
    </source>
</evidence>
<evidence type="ECO:0000313" key="10">
    <source>
        <dbReference type="Proteomes" id="UP000019118"/>
    </source>
</evidence>
<evidence type="ECO:0000256" key="5">
    <source>
        <dbReference type="PROSITE-ProRule" id="PRU01253"/>
    </source>
</evidence>
<proteinExistence type="predicted"/>
<feature type="coiled-coil region" evidence="6">
    <location>
        <begin position="16"/>
        <end position="84"/>
    </location>
</feature>
<dbReference type="CDD" id="cd21965">
    <property type="entry name" value="Zn-C2H2_CALCOCO1_TAX1BP1_like"/>
    <property type="match status" value="1"/>
</dbReference>
<dbReference type="RefSeq" id="XP_019767789.1">
    <property type="nucleotide sequence ID" value="XM_019912230.2"/>
</dbReference>
<protein>
    <recommendedName>
        <fullName evidence="8">UBZ1-type domain-containing protein</fullName>
    </recommendedName>
</protein>
<dbReference type="GO" id="GO:0008270">
    <property type="term" value="F:zinc ion binding"/>
    <property type="evidence" value="ECO:0007669"/>
    <property type="project" value="UniProtKB-KW"/>
</dbReference>
<dbReference type="InterPro" id="IPR041641">
    <property type="entry name" value="CALCOCO1/2_Zn_UBZ1"/>
</dbReference>